<dbReference type="EMBL" id="MRZV01000232">
    <property type="protein sequence ID" value="PIK54861.1"/>
    <property type="molecule type" value="Genomic_DNA"/>
</dbReference>
<dbReference type="PANTHER" id="PTHR11890">
    <property type="entry name" value="INTERLEUKIN-1 RECEPTOR FAMILY MEMBER"/>
    <property type="match status" value="1"/>
</dbReference>
<accession>A0A2G8L3M7</accession>
<comment type="caution">
    <text evidence="13">The sequence shown here is derived from an EMBL/GenBank/DDBJ whole genome shotgun (WGS) entry which is preliminary data.</text>
</comment>
<keyword evidence="3" id="KW-1114">Inhibition of host interferon signaling pathway by virus</keyword>
<dbReference type="InterPro" id="IPR013783">
    <property type="entry name" value="Ig-like_fold"/>
</dbReference>
<dbReference type="Gene3D" id="2.60.40.10">
    <property type="entry name" value="Immunoglobulins"/>
    <property type="match status" value="2"/>
</dbReference>
<dbReference type="PANTHER" id="PTHR11890:SF44">
    <property type="entry name" value="X-LINKED INTERLEUKIN-1 RECEPTOR ACCESSORY PROTEIN-LIKE 2"/>
    <property type="match status" value="1"/>
</dbReference>
<dbReference type="InterPro" id="IPR003599">
    <property type="entry name" value="Ig_sub"/>
</dbReference>
<sequence>MEPSSYLLSRSCVILAVLAMTAIGCEEGAPGLPFFKNEYSILHHIDENTYKAIDCSAEQACHVEWYKDGVLFPFGWSAMQQQAMGVSMGADNQTLILKKAEMTTKGNYTCIVSNQHGTIERHLELKVQGNDWIHEPILAFDNNCNHKKTRIGSNVTFTCKFFVGPKEDESVASWFYEEKETPDKTIHKNSVVWIWERELNYTVYETSSLFLDGKLSVFSLTILNVTEPALGTYFVQAYNGIGPSKRHSLTLSLHQPEERRGRYMRILRDRLRASAHQ</sequence>
<evidence type="ECO:0000256" key="3">
    <source>
        <dbReference type="ARBA" id="ARBA00022830"/>
    </source>
</evidence>
<keyword evidence="11" id="KW-0732">Signal</keyword>
<evidence type="ECO:0000256" key="2">
    <source>
        <dbReference type="ARBA" id="ARBA00022632"/>
    </source>
</evidence>
<dbReference type="Proteomes" id="UP000230750">
    <property type="component" value="Unassembled WGS sequence"/>
</dbReference>
<evidence type="ECO:0000313" key="14">
    <source>
        <dbReference type="Proteomes" id="UP000230750"/>
    </source>
</evidence>
<dbReference type="GO" id="GO:0039502">
    <property type="term" value="P:symbiont-mediated suppression of host type I interferon-mediated signaling pathway"/>
    <property type="evidence" value="ECO:0007669"/>
    <property type="project" value="UniProtKB-KW"/>
</dbReference>
<feature type="chain" id="PRO_5013741961" description="Soluble interferon alpha/beta receptor OPG204" evidence="11">
    <location>
        <begin position="25"/>
        <end position="277"/>
    </location>
</feature>
<reference evidence="13 14" key="1">
    <citation type="journal article" date="2017" name="PLoS Biol.">
        <title>The sea cucumber genome provides insights into morphological evolution and visceral regeneration.</title>
        <authorList>
            <person name="Zhang X."/>
            <person name="Sun L."/>
            <person name="Yuan J."/>
            <person name="Sun Y."/>
            <person name="Gao Y."/>
            <person name="Zhang L."/>
            <person name="Li S."/>
            <person name="Dai H."/>
            <person name="Hamel J.F."/>
            <person name="Liu C."/>
            <person name="Yu Y."/>
            <person name="Liu S."/>
            <person name="Lin W."/>
            <person name="Guo K."/>
            <person name="Jin S."/>
            <person name="Xu P."/>
            <person name="Storey K.B."/>
            <person name="Huan P."/>
            <person name="Zhang T."/>
            <person name="Zhou Y."/>
            <person name="Zhang J."/>
            <person name="Lin C."/>
            <person name="Li X."/>
            <person name="Xing L."/>
            <person name="Huo D."/>
            <person name="Sun M."/>
            <person name="Wang L."/>
            <person name="Mercier A."/>
            <person name="Li F."/>
            <person name="Yang H."/>
            <person name="Xiang J."/>
        </authorList>
    </citation>
    <scope>NUCLEOTIDE SEQUENCE [LARGE SCALE GENOMIC DNA]</scope>
    <source>
        <strain evidence="13">Shaxun</strain>
        <tissue evidence="13">Muscle</tissue>
    </source>
</reference>
<dbReference type="SMART" id="SM00409">
    <property type="entry name" value="IG"/>
    <property type="match status" value="2"/>
</dbReference>
<evidence type="ECO:0000256" key="10">
    <source>
        <dbReference type="ARBA" id="ARBA00045444"/>
    </source>
</evidence>
<evidence type="ECO:0000256" key="4">
    <source>
        <dbReference type="ARBA" id="ARBA00023157"/>
    </source>
</evidence>
<evidence type="ECO:0000313" key="13">
    <source>
        <dbReference type="EMBL" id="PIK54861.1"/>
    </source>
</evidence>
<keyword evidence="2" id="KW-0899">Viral immunoevasion</keyword>
<evidence type="ECO:0000259" key="12">
    <source>
        <dbReference type="PROSITE" id="PS50835"/>
    </source>
</evidence>
<dbReference type="STRING" id="307972.A0A2G8L3M7"/>
<feature type="signal peptide" evidence="11">
    <location>
        <begin position="1"/>
        <end position="24"/>
    </location>
</feature>
<dbReference type="InterPro" id="IPR007110">
    <property type="entry name" value="Ig-like_dom"/>
</dbReference>
<evidence type="ECO:0000256" key="6">
    <source>
        <dbReference type="ARBA" id="ARBA00023258"/>
    </source>
</evidence>
<dbReference type="AlphaFoldDB" id="A0A2G8L3M7"/>
<dbReference type="SUPFAM" id="SSF48726">
    <property type="entry name" value="Immunoglobulin"/>
    <property type="match status" value="2"/>
</dbReference>
<comment type="function">
    <text evidence="10">Counteracts the antiviral effects of host IFN-alpha/beta and key IFN-inducible proteins involved in viral RNA degradation suxh as host OAS1. Acts as a soluble IFN-alpha receptor and thus inhibits the interaction between host IFN-alpha and its receptor.</text>
</comment>
<keyword evidence="6" id="KW-0922">Interferon antiviral system evasion</keyword>
<keyword evidence="14" id="KW-1185">Reference proteome</keyword>
<proteinExistence type="predicted"/>
<dbReference type="PROSITE" id="PS50835">
    <property type="entry name" value="IG_LIKE"/>
    <property type="match status" value="1"/>
</dbReference>
<keyword evidence="2" id="KW-0945">Host-virus interaction</keyword>
<dbReference type="OrthoDB" id="6019866at2759"/>
<evidence type="ECO:0000256" key="8">
    <source>
        <dbReference type="ARBA" id="ARBA00038761"/>
    </source>
</evidence>
<feature type="domain" description="Ig-like" evidence="12">
    <location>
        <begin position="63"/>
        <end position="126"/>
    </location>
</feature>
<dbReference type="InterPro" id="IPR015621">
    <property type="entry name" value="IL-1_rcpt_fam"/>
</dbReference>
<evidence type="ECO:0000256" key="7">
    <source>
        <dbReference type="ARBA" id="ARBA00023319"/>
    </source>
</evidence>
<dbReference type="InterPro" id="IPR036179">
    <property type="entry name" value="Ig-like_dom_sf"/>
</dbReference>
<evidence type="ECO:0000256" key="11">
    <source>
        <dbReference type="SAM" id="SignalP"/>
    </source>
</evidence>
<gene>
    <name evidence="13" type="ORF">BSL78_08238</name>
</gene>
<keyword evidence="5" id="KW-0325">Glycoprotein</keyword>
<evidence type="ECO:0000256" key="1">
    <source>
        <dbReference type="ARBA" id="ARBA00022518"/>
    </source>
</evidence>
<evidence type="ECO:0000256" key="9">
    <source>
        <dbReference type="ARBA" id="ARBA00041012"/>
    </source>
</evidence>
<keyword evidence="1" id="KW-0244">Early protein</keyword>
<dbReference type="Pfam" id="PF07679">
    <property type="entry name" value="I-set"/>
    <property type="match status" value="1"/>
</dbReference>
<keyword evidence="2" id="KW-1090">Inhibition of host innate immune response by virus</keyword>
<comment type="subunit">
    <text evidence="8">Interacts with host IFNA1.</text>
</comment>
<dbReference type="InterPro" id="IPR013098">
    <property type="entry name" value="Ig_I-set"/>
</dbReference>
<protein>
    <recommendedName>
        <fullName evidence="9">Soluble interferon alpha/beta receptor OPG204</fullName>
    </recommendedName>
</protein>
<organism evidence="13 14">
    <name type="scientific">Stichopus japonicus</name>
    <name type="common">Sea cucumber</name>
    <dbReference type="NCBI Taxonomy" id="307972"/>
    <lineage>
        <taxon>Eukaryota</taxon>
        <taxon>Metazoa</taxon>
        <taxon>Echinodermata</taxon>
        <taxon>Eleutherozoa</taxon>
        <taxon>Echinozoa</taxon>
        <taxon>Holothuroidea</taxon>
        <taxon>Aspidochirotacea</taxon>
        <taxon>Aspidochirotida</taxon>
        <taxon>Stichopodidae</taxon>
        <taxon>Apostichopus</taxon>
    </lineage>
</organism>
<name>A0A2G8L3M7_STIJA</name>
<evidence type="ECO:0000256" key="5">
    <source>
        <dbReference type="ARBA" id="ARBA00023180"/>
    </source>
</evidence>
<keyword evidence="7" id="KW-0393">Immunoglobulin domain</keyword>
<keyword evidence="4" id="KW-1015">Disulfide bond</keyword>